<proteinExistence type="predicted"/>
<dbReference type="AlphaFoldDB" id="E6UIT6"/>
<reference evidence="2 3" key="1">
    <citation type="journal article" date="2011" name="J. Bacteriol.">
        <title>Complete genome of the cellulolytic ruminal bacterium Ruminococcus albus 7.</title>
        <authorList>
            <person name="Suen G."/>
            <person name="Stevenson D.M."/>
            <person name="Bruce D.C."/>
            <person name="Chertkov O."/>
            <person name="Copeland A."/>
            <person name="Cheng J.F."/>
            <person name="Detter C."/>
            <person name="Detter J.C."/>
            <person name="Goodwin L.A."/>
            <person name="Han C.S."/>
            <person name="Hauser L.J."/>
            <person name="Ivanova N.N."/>
            <person name="Kyrpides N.C."/>
            <person name="Land M.L."/>
            <person name="Lapidus A."/>
            <person name="Lucas S."/>
            <person name="Ovchinnikova G."/>
            <person name="Pitluck S."/>
            <person name="Tapia R."/>
            <person name="Woyke T."/>
            <person name="Boyum J."/>
            <person name="Mead D."/>
            <person name="Weimer P.J."/>
        </authorList>
    </citation>
    <scope>NUCLEOTIDE SEQUENCE [LARGE SCALE GENOMIC DNA]</scope>
    <source>
        <strain evidence="3">ATCC 27210 / DSM 20455 / JCM 14654 / NCDO 2250 / 7</strain>
    </source>
</reference>
<gene>
    <name evidence="2" type="ordered locus">Rumal_0861</name>
</gene>
<accession>E6UIT6</accession>
<keyword evidence="1" id="KW-1133">Transmembrane helix</keyword>
<keyword evidence="1" id="KW-0472">Membrane</keyword>
<dbReference type="HOGENOM" id="CLU_2883179_0_0_9"/>
<dbReference type="STRING" id="697329.Rumal_0861"/>
<dbReference type="EMBL" id="CP002403">
    <property type="protein sequence ID" value="ADU21388.1"/>
    <property type="molecule type" value="Genomic_DNA"/>
</dbReference>
<sequence length="63" mass="6936">MKTTIKILILICGICTIISGIWFIAAGIRDIPVPKPVMIMFCIGCLVSGTVNIKNAIKFKREK</sequence>
<dbReference type="RefSeq" id="WP_013497566.1">
    <property type="nucleotide sequence ID" value="NC_014833.1"/>
</dbReference>
<evidence type="ECO:0000256" key="1">
    <source>
        <dbReference type="SAM" id="Phobius"/>
    </source>
</evidence>
<dbReference type="Proteomes" id="UP000006919">
    <property type="component" value="Chromosome"/>
</dbReference>
<protein>
    <submittedName>
        <fullName evidence="2">Uncharacterized protein</fullName>
    </submittedName>
</protein>
<dbReference type="KEGG" id="ral:Rumal_0861"/>
<feature type="transmembrane region" description="Helical" evidence="1">
    <location>
        <begin position="37"/>
        <end position="57"/>
    </location>
</feature>
<organism evidence="2 3">
    <name type="scientific">Ruminococcus albus (strain ATCC 27210 / DSM 20455 / JCM 14654 / NCDO 2250 / 7)</name>
    <dbReference type="NCBI Taxonomy" id="697329"/>
    <lineage>
        <taxon>Bacteria</taxon>
        <taxon>Bacillati</taxon>
        <taxon>Bacillota</taxon>
        <taxon>Clostridia</taxon>
        <taxon>Eubacteriales</taxon>
        <taxon>Oscillospiraceae</taxon>
        <taxon>Ruminococcus</taxon>
    </lineage>
</organism>
<feature type="transmembrane region" description="Helical" evidence="1">
    <location>
        <begin position="7"/>
        <end position="25"/>
    </location>
</feature>
<evidence type="ECO:0000313" key="3">
    <source>
        <dbReference type="Proteomes" id="UP000006919"/>
    </source>
</evidence>
<name>E6UIT6_RUMA7</name>
<evidence type="ECO:0000313" key="2">
    <source>
        <dbReference type="EMBL" id="ADU21388.1"/>
    </source>
</evidence>
<keyword evidence="1" id="KW-0812">Transmembrane</keyword>